<comment type="similarity">
    <text evidence="3 11">Belongs to the glycosyltransferase 7 family.</text>
</comment>
<evidence type="ECO:0000256" key="3">
    <source>
        <dbReference type="ARBA" id="ARBA00005735"/>
    </source>
</evidence>
<name>A0A6H5I7M5_9HYME</name>
<dbReference type="Proteomes" id="UP000479190">
    <property type="component" value="Unassembled WGS sequence"/>
</dbReference>
<dbReference type="GO" id="GO:0006688">
    <property type="term" value="P:glycosphingolipid biosynthetic process"/>
    <property type="evidence" value="ECO:0007669"/>
    <property type="project" value="TreeGrafter"/>
</dbReference>
<dbReference type="EC" id="2.4.1.-" evidence="11"/>
<evidence type="ECO:0000256" key="4">
    <source>
        <dbReference type="ARBA" id="ARBA00022676"/>
    </source>
</evidence>
<evidence type="ECO:0000256" key="2">
    <source>
        <dbReference type="ARBA" id="ARBA00004922"/>
    </source>
</evidence>
<keyword evidence="7 11" id="KW-0735">Signal-anchor</keyword>
<evidence type="ECO:0000256" key="10">
    <source>
        <dbReference type="ARBA" id="ARBA00023180"/>
    </source>
</evidence>
<dbReference type="PANTHER" id="PTHR19300:SF57">
    <property type="entry name" value="BETA-1,4-N-ACETYLGALACTOSAMINYLTRANSFERASE"/>
    <property type="match status" value="1"/>
</dbReference>
<dbReference type="SUPFAM" id="SSF53448">
    <property type="entry name" value="Nucleotide-diphospho-sugar transferases"/>
    <property type="match status" value="1"/>
</dbReference>
<dbReference type="Pfam" id="PF02709">
    <property type="entry name" value="Glyco_transf_7C"/>
    <property type="match status" value="1"/>
</dbReference>
<accession>A0A6H5I7M5</accession>
<dbReference type="AlphaFoldDB" id="A0A6H5I7M5"/>
<dbReference type="CDD" id="cd00899">
    <property type="entry name" value="b4GalT"/>
    <property type="match status" value="1"/>
</dbReference>
<evidence type="ECO:0000313" key="16">
    <source>
        <dbReference type="Proteomes" id="UP000479190"/>
    </source>
</evidence>
<dbReference type="PRINTS" id="PR02050">
    <property type="entry name" value="B14GALTRFASE"/>
</dbReference>
<evidence type="ECO:0000259" key="14">
    <source>
        <dbReference type="Pfam" id="PF13733"/>
    </source>
</evidence>
<dbReference type="GO" id="GO:0046872">
    <property type="term" value="F:metal ion binding"/>
    <property type="evidence" value="ECO:0007669"/>
    <property type="project" value="UniProtKB-UniRule"/>
</dbReference>
<keyword evidence="6" id="KW-0812">Transmembrane</keyword>
<dbReference type="Pfam" id="PF13733">
    <property type="entry name" value="Glyco_transf_7N"/>
    <property type="match status" value="1"/>
</dbReference>
<feature type="compositionally biased region" description="Low complexity" evidence="12">
    <location>
        <begin position="152"/>
        <end position="164"/>
    </location>
</feature>
<gene>
    <name evidence="15" type="ORF">TBRA_LOCUS4510</name>
</gene>
<keyword evidence="8" id="KW-1133">Transmembrane helix</keyword>
<keyword evidence="5 11" id="KW-0808">Transferase</keyword>
<reference evidence="15 16" key="1">
    <citation type="submission" date="2020-02" db="EMBL/GenBank/DDBJ databases">
        <authorList>
            <person name="Ferguson B K."/>
        </authorList>
    </citation>
    <scope>NUCLEOTIDE SEQUENCE [LARGE SCALE GENOMIC DNA]</scope>
</reference>
<evidence type="ECO:0000256" key="12">
    <source>
        <dbReference type="SAM" id="MobiDB-lite"/>
    </source>
</evidence>
<dbReference type="GO" id="GO:0033842">
    <property type="term" value="F:N-acetyl-beta-glucosaminyl-derivative 4-beta-N-acetylgalactosaminyltransferase activity"/>
    <property type="evidence" value="ECO:0007669"/>
    <property type="project" value="TreeGrafter"/>
</dbReference>
<comment type="cofactor">
    <cofactor evidence="11">
        <name>Mn(2+)</name>
        <dbReference type="ChEBI" id="CHEBI:29035"/>
    </cofactor>
</comment>
<dbReference type="Gene3D" id="3.90.550.10">
    <property type="entry name" value="Spore Coat Polysaccharide Biosynthesis Protein SpsA, Chain A"/>
    <property type="match status" value="1"/>
</dbReference>
<dbReference type="GO" id="GO:0016020">
    <property type="term" value="C:membrane"/>
    <property type="evidence" value="ECO:0007669"/>
    <property type="project" value="UniProtKB-SubCell"/>
</dbReference>
<evidence type="ECO:0000256" key="11">
    <source>
        <dbReference type="RuleBase" id="RU368121"/>
    </source>
</evidence>
<evidence type="ECO:0000313" key="15">
    <source>
        <dbReference type="EMBL" id="CAB0032579.1"/>
    </source>
</evidence>
<evidence type="ECO:0000256" key="8">
    <source>
        <dbReference type="ARBA" id="ARBA00022989"/>
    </source>
</evidence>
<keyword evidence="16" id="KW-1185">Reference proteome</keyword>
<protein>
    <recommendedName>
        <fullName evidence="11">Beta-1,4-N-acetylgalactosaminyltransferase</fullName>
        <ecNumber evidence="11">2.4.1.-</ecNumber>
    </recommendedName>
    <alternativeName>
        <fullName evidence="11">Beta-4-GalNAcT</fullName>
    </alternativeName>
</protein>
<dbReference type="EMBL" id="CADCXV010000683">
    <property type="protein sequence ID" value="CAB0032579.1"/>
    <property type="molecule type" value="Genomic_DNA"/>
</dbReference>
<evidence type="ECO:0000259" key="13">
    <source>
        <dbReference type="Pfam" id="PF02709"/>
    </source>
</evidence>
<feature type="domain" description="Galactosyltransferase C-terminal" evidence="13">
    <location>
        <begin position="355"/>
        <end position="428"/>
    </location>
</feature>
<dbReference type="InterPro" id="IPR027791">
    <property type="entry name" value="Galactosyl_T_C"/>
</dbReference>
<comment type="pathway">
    <text evidence="2 11">Protein modification; protein glycosylation.</text>
</comment>
<dbReference type="GO" id="GO:0005975">
    <property type="term" value="P:carbohydrate metabolic process"/>
    <property type="evidence" value="ECO:0007669"/>
    <property type="project" value="InterPro"/>
</dbReference>
<dbReference type="UniPathway" id="UPA00378"/>
<feature type="domain" description="Galactosyltransferase N-terminal" evidence="14">
    <location>
        <begin position="230"/>
        <end position="351"/>
    </location>
</feature>
<keyword evidence="9" id="KW-0472">Membrane</keyword>
<keyword evidence="10 11" id="KW-0325">Glycoprotein</keyword>
<evidence type="ECO:0000256" key="9">
    <source>
        <dbReference type="ARBA" id="ARBA00023136"/>
    </source>
</evidence>
<keyword evidence="11" id="KW-0464">Manganese</keyword>
<proteinExistence type="inferred from homology"/>
<sequence length="430" mass="47472">MSLDIYSLCYAIFCIRIATICNNFSGLCDARAHQPIESRYVIWCRWAAHVQARRKKKLGRAGRGQARMTVAASSAVAGVVPWHRAHIYKVLVCIVLALIALQYLSGAIDRRSIETIFTINTSRPPHQHRTLVIYGTGGSAAAGSEDDMQDESASNASSSSSISNGPRASEAIGAKNASSIESSAAGPTSNSKSSSDVNASNNGNNNNNNNNNSDDGSQEPALCPAVPPNLAVSKSPPDLSAMEKAFARVKQGGRGSPVECRARYRVAIVVPFRDRFPHLMTLLYNLHPLLLRQQLDYQIFVVEQEGTGQFNRAMLMNVGYVEALKERPFDCFVFHDVDLLPEDDRNIYNCPEQPRHMSVAIDKFLYRLPYSDLFGGVSAMTTNHFRMVNGFSNVFWGWGGEDDDMANRIKSRGLHISRYPANIARYNTRC</sequence>
<evidence type="ECO:0000256" key="7">
    <source>
        <dbReference type="ARBA" id="ARBA00022968"/>
    </source>
</evidence>
<feature type="compositionally biased region" description="Polar residues" evidence="12">
    <location>
        <begin position="176"/>
        <end position="188"/>
    </location>
</feature>
<organism evidence="15 16">
    <name type="scientific">Trichogramma brassicae</name>
    <dbReference type="NCBI Taxonomy" id="86971"/>
    <lineage>
        <taxon>Eukaryota</taxon>
        <taxon>Metazoa</taxon>
        <taxon>Ecdysozoa</taxon>
        <taxon>Arthropoda</taxon>
        <taxon>Hexapoda</taxon>
        <taxon>Insecta</taxon>
        <taxon>Pterygota</taxon>
        <taxon>Neoptera</taxon>
        <taxon>Endopterygota</taxon>
        <taxon>Hymenoptera</taxon>
        <taxon>Apocrita</taxon>
        <taxon>Proctotrupomorpha</taxon>
        <taxon>Chalcidoidea</taxon>
        <taxon>Trichogrammatidae</taxon>
        <taxon>Trichogramma</taxon>
    </lineage>
</organism>
<dbReference type="GO" id="GO:0008378">
    <property type="term" value="F:galactosyltransferase activity"/>
    <property type="evidence" value="ECO:0007669"/>
    <property type="project" value="TreeGrafter"/>
</dbReference>
<dbReference type="InterPro" id="IPR027995">
    <property type="entry name" value="Galactosyl_T_N"/>
</dbReference>
<comment type="function">
    <text evidence="11">Catalyzes the transfer of galactose onto proteins or lipids.</text>
</comment>
<keyword evidence="11" id="KW-0479">Metal-binding</keyword>
<feature type="region of interest" description="Disordered" evidence="12">
    <location>
        <begin position="137"/>
        <end position="236"/>
    </location>
</feature>
<dbReference type="PANTHER" id="PTHR19300">
    <property type="entry name" value="BETA-1,4-GALACTOSYLTRANSFERASE"/>
    <property type="match status" value="1"/>
</dbReference>
<feature type="compositionally biased region" description="Low complexity" evidence="12">
    <location>
        <begin position="189"/>
        <end position="215"/>
    </location>
</feature>
<evidence type="ECO:0000256" key="6">
    <source>
        <dbReference type="ARBA" id="ARBA00022692"/>
    </source>
</evidence>
<dbReference type="InterPro" id="IPR029044">
    <property type="entry name" value="Nucleotide-diphossugar_trans"/>
</dbReference>
<dbReference type="GO" id="GO:0005794">
    <property type="term" value="C:Golgi apparatus"/>
    <property type="evidence" value="ECO:0007669"/>
    <property type="project" value="TreeGrafter"/>
</dbReference>
<evidence type="ECO:0000256" key="1">
    <source>
        <dbReference type="ARBA" id="ARBA00004606"/>
    </source>
</evidence>
<evidence type="ECO:0000256" key="5">
    <source>
        <dbReference type="ARBA" id="ARBA00022679"/>
    </source>
</evidence>
<dbReference type="InterPro" id="IPR003859">
    <property type="entry name" value="Galactosyl_T"/>
</dbReference>
<comment type="subcellular location">
    <subcellularLocation>
        <location evidence="1 11">Membrane</location>
        <topology evidence="1 11">Single-pass type II membrane protein</topology>
    </subcellularLocation>
</comment>
<dbReference type="OrthoDB" id="10038994at2759"/>
<keyword evidence="4 11" id="KW-0328">Glycosyltransferase</keyword>